<gene>
    <name evidence="2" type="ORF">H6G59_02470</name>
</gene>
<comment type="caution">
    <text evidence="2">The sequence shown here is derived from an EMBL/GenBank/DDBJ whole genome shotgun (WGS) entry which is preliminary data.</text>
</comment>
<keyword evidence="3" id="KW-1185">Reference proteome</keyword>
<feature type="domain" description="PIN" evidence="1">
    <location>
        <begin position="5"/>
        <end position="125"/>
    </location>
</feature>
<dbReference type="InterPro" id="IPR002716">
    <property type="entry name" value="PIN_dom"/>
</dbReference>
<dbReference type="InterPro" id="IPR029060">
    <property type="entry name" value="PIN-like_dom_sf"/>
</dbReference>
<dbReference type="Pfam" id="PF01850">
    <property type="entry name" value="PIN"/>
    <property type="match status" value="1"/>
</dbReference>
<proteinExistence type="predicted"/>
<dbReference type="CDD" id="cd09872">
    <property type="entry name" value="PIN_Sll0205-like"/>
    <property type="match status" value="1"/>
</dbReference>
<evidence type="ECO:0000259" key="1">
    <source>
        <dbReference type="Pfam" id="PF01850"/>
    </source>
</evidence>
<dbReference type="InterPro" id="IPR041705">
    <property type="entry name" value="PIN_Sll0205"/>
</dbReference>
<dbReference type="EMBL" id="JACJST010000002">
    <property type="protein sequence ID" value="MBD2566777.1"/>
    <property type="molecule type" value="Genomic_DNA"/>
</dbReference>
<reference evidence="2 3" key="1">
    <citation type="journal article" date="2020" name="ISME J.">
        <title>Comparative genomics reveals insights into cyanobacterial evolution and habitat adaptation.</title>
        <authorList>
            <person name="Chen M.Y."/>
            <person name="Teng W.K."/>
            <person name="Zhao L."/>
            <person name="Hu C.X."/>
            <person name="Zhou Y.K."/>
            <person name="Han B.P."/>
            <person name="Song L.R."/>
            <person name="Shu W.S."/>
        </authorList>
    </citation>
    <scope>NUCLEOTIDE SEQUENCE [LARGE SCALE GENOMIC DNA]</scope>
    <source>
        <strain evidence="2 3">FACHB-196</strain>
    </source>
</reference>
<dbReference type="SUPFAM" id="SSF88723">
    <property type="entry name" value="PIN domain-like"/>
    <property type="match status" value="1"/>
</dbReference>
<dbReference type="Proteomes" id="UP000640531">
    <property type="component" value="Unassembled WGS sequence"/>
</dbReference>
<protein>
    <submittedName>
        <fullName evidence="2">Type II toxin-antitoxin system VapC family toxin</fullName>
    </submittedName>
</protein>
<organism evidence="2 3">
    <name type="scientific">Anabaena lutea FACHB-196</name>
    <dbReference type="NCBI Taxonomy" id="2692881"/>
    <lineage>
        <taxon>Bacteria</taxon>
        <taxon>Bacillati</taxon>
        <taxon>Cyanobacteriota</taxon>
        <taxon>Cyanophyceae</taxon>
        <taxon>Nostocales</taxon>
        <taxon>Nostocaceae</taxon>
        <taxon>Anabaena</taxon>
    </lineage>
</organism>
<name>A0ABR8FAM1_9NOST</name>
<dbReference type="PANTHER" id="PTHR36173:SF1">
    <property type="entry name" value="RIBONUCLEASE VAPC22"/>
    <property type="match status" value="1"/>
</dbReference>
<dbReference type="PANTHER" id="PTHR36173">
    <property type="entry name" value="RIBONUCLEASE VAPC16-RELATED"/>
    <property type="match status" value="1"/>
</dbReference>
<dbReference type="Gene3D" id="3.40.50.1010">
    <property type="entry name" value="5'-nuclease"/>
    <property type="match status" value="1"/>
</dbReference>
<dbReference type="RefSeq" id="WP_190711599.1">
    <property type="nucleotide sequence ID" value="NZ_JACJST010000002.1"/>
</dbReference>
<dbReference type="InterPro" id="IPR052919">
    <property type="entry name" value="TA_system_RNase"/>
</dbReference>
<accession>A0ABR8FAM1</accession>
<sequence>MSQIIVLDTHIWFWFINQEFQRFPTHWREVIETADEVGICVISCYEIALAQQRGRLELPCTANQWFQEALEASGITLFPLTAEIACRAVDLSTVHKYPFDRLIIATTLEYQAKLASIDGLFSQYPELNTYLMQ</sequence>
<evidence type="ECO:0000313" key="2">
    <source>
        <dbReference type="EMBL" id="MBD2566777.1"/>
    </source>
</evidence>
<evidence type="ECO:0000313" key="3">
    <source>
        <dbReference type="Proteomes" id="UP000640531"/>
    </source>
</evidence>